<accession>A0ACA9Q6I1</accession>
<protein>
    <submittedName>
        <fullName evidence="1">12906_t:CDS:1</fullName>
    </submittedName>
</protein>
<gene>
    <name evidence="1" type="ORF">DHETER_LOCUS13904</name>
</gene>
<proteinExistence type="predicted"/>
<feature type="non-terminal residue" evidence="1">
    <location>
        <position position="1"/>
    </location>
</feature>
<evidence type="ECO:0000313" key="1">
    <source>
        <dbReference type="EMBL" id="CAG8738559.1"/>
    </source>
</evidence>
<dbReference type="Proteomes" id="UP000789702">
    <property type="component" value="Unassembled WGS sequence"/>
</dbReference>
<reference evidence="1" key="1">
    <citation type="submission" date="2021-06" db="EMBL/GenBank/DDBJ databases">
        <authorList>
            <person name="Kallberg Y."/>
            <person name="Tangrot J."/>
            <person name="Rosling A."/>
        </authorList>
    </citation>
    <scope>NUCLEOTIDE SEQUENCE</scope>
    <source>
        <strain evidence="1">IL203A</strain>
    </source>
</reference>
<evidence type="ECO:0000313" key="2">
    <source>
        <dbReference type="Proteomes" id="UP000789702"/>
    </source>
</evidence>
<comment type="caution">
    <text evidence="1">The sequence shown here is derived from an EMBL/GenBank/DDBJ whole genome shotgun (WGS) entry which is preliminary data.</text>
</comment>
<organism evidence="1 2">
    <name type="scientific">Dentiscutata heterogama</name>
    <dbReference type="NCBI Taxonomy" id="1316150"/>
    <lineage>
        <taxon>Eukaryota</taxon>
        <taxon>Fungi</taxon>
        <taxon>Fungi incertae sedis</taxon>
        <taxon>Mucoromycota</taxon>
        <taxon>Glomeromycotina</taxon>
        <taxon>Glomeromycetes</taxon>
        <taxon>Diversisporales</taxon>
        <taxon>Gigasporaceae</taxon>
        <taxon>Dentiscutata</taxon>
    </lineage>
</organism>
<sequence>VFSSERIVRQLPESIEFWNKLIRNMLPNNPIINNIADKIVDKIGGLNSFIGVHSRLRSGFFVKRRNNTVQGLIEKIQTDFKDGVCLTTKIYMAIDLERNHSSLQPLFKTFSCIYVLDDFNDLLEPLKFLKNPRDGMIMYKFLIPLVDLIVVSKGSKFYGTEKSTFSSYAKRLNEAWIR</sequence>
<name>A0ACA9Q6I1_9GLOM</name>
<dbReference type="EMBL" id="CAJVPU010040105">
    <property type="protein sequence ID" value="CAG8738559.1"/>
    <property type="molecule type" value="Genomic_DNA"/>
</dbReference>
<keyword evidence="2" id="KW-1185">Reference proteome</keyword>